<name>F1YW47_9PROT</name>
<dbReference type="SUPFAM" id="SSF81901">
    <property type="entry name" value="HCP-like"/>
    <property type="match status" value="1"/>
</dbReference>
<evidence type="ECO:0008006" key="3">
    <source>
        <dbReference type="Google" id="ProtNLM"/>
    </source>
</evidence>
<dbReference type="SMART" id="SM00671">
    <property type="entry name" value="SEL1"/>
    <property type="match status" value="4"/>
</dbReference>
<evidence type="ECO:0000313" key="2">
    <source>
        <dbReference type="Proteomes" id="UP000018454"/>
    </source>
</evidence>
<gene>
    <name evidence="1" type="primary">ybeQ</name>
    <name evidence="1" type="ORF">APO_2456</name>
</gene>
<accession>F1YW47</accession>
<dbReference type="PANTHER" id="PTHR11102">
    <property type="entry name" value="SEL-1-LIKE PROTEIN"/>
    <property type="match status" value="1"/>
</dbReference>
<proteinExistence type="predicted"/>
<evidence type="ECO:0000313" key="1">
    <source>
        <dbReference type="EMBL" id="EGE47040.1"/>
    </source>
</evidence>
<protein>
    <recommendedName>
        <fullName evidence="3">Sel1 repeat family protein</fullName>
    </recommendedName>
</protein>
<reference evidence="1 2" key="1">
    <citation type="journal article" date="2011" name="Science">
        <title>Drosophila microbiome modulates host developmental and metabolic homeostasis via insulin signaling.</title>
        <authorList>
            <person name="Shin S.C."/>
            <person name="Kim S.H."/>
            <person name="You H."/>
            <person name="Kim B."/>
            <person name="Kim A.C."/>
            <person name="Lee K.A."/>
            <person name="Yoon J.H."/>
            <person name="Ryu J.H."/>
            <person name="Lee W.J."/>
        </authorList>
    </citation>
    <scope>NUCLEOTIDE SEQUENCE [LARGE SCALE GENOMIC DNA]</scope>
    <source>
        <strain evidence="1 2">DM001</strain>
    </source>
</reference>
<comment type="caution">
    <text evidence="1">The sequence shown here is derived from an EMBL/GenBank/DDBJ whole genome shotgun (WGS) entry which is preliminary data.</text>
</comment>
<sequence>MHYPYVASPYQGGFTVMYFRKFWRYGKRKKDVSKPVELPSEIEAIRQKALRGYHLEQVLWGKILLDSVYVPSDPETAMIWFRMAAQAGYGPAHNMLGRCYYFGWGCTQSHQKAITHYTLAAKLHDNWGRYNLAIMTMRGIGMPQDLPSAFVLFQEGTQAGHAKSMNVLARFYEEGWVISRDKKKAITLYKQSAQKGDYRGQHNYAVWLAEQGHIEEAMLWWQQAVPQATLDVLLAIRDITQHLQHSSIYNLKNMIEKRIGSNKNNN</sequence>
<dbReference type="EMBL" id="AEUP01000031">
    <property type="protein sequence ID" value="EGE47040.1"/>
    <property type="molecule type" value="Genomic_DNA"/>
</dbReference>
<dbReference type="Proteomes" id="UP000018454">
    <property type="component" value="Unassembled WGS sequence"/>
</dbReference>
<dbReference type="PANTHER" id="PTHR11102:SF160">
    <property type="entry name" value="ERAD-ASSOCIATED E3 UBIQUITIN-PROTEIN LIGASE COMPONENT HRD3"/>
    <property type="match status" value="1"/>
</dbReference>
<dbReference type="Gene3D" id="1.25.40.10">
    <property type="entry name" value="Tetratricopeptide repeat domain"/>
    <property type="match status" value="1"/>
</dbReference>
<dbReference type="Pfam" id="PF08238">
    <property type="entry name" value="Sel1"/>
    <property type="match status" value="4"/>
</dbReference>
<dbReference type="AlphaFoldDB" id="F1YW47"/>
<dbReference type="InterPro" id="IPR050767">
    <property type="entry name" value="Sel1_AlgK"/>
</dbReference>
<organism evidence="1 2">
    <name type="scientific">Acetobacter pomorum DM001</name>
    <dbReference type="NCBI Taxonomy" id="945681"/>
    <lineage>
        <taxon>Bacteria</taxon>
        <taxon>Pseudomonadati</taxon>
        <taxon>Pseudomonadota</taxon>
        <taxon>Alphaproteobacteria</taxon>
        <taxon>Acetobacterales</taxon>
        <taxon>Acetobacteraceae</taxon>
        <taxon>Acetobacter</taxon>
    </lineage>
</organism>
<dbReference type="InterPro" id="IPR011990">
    <property type="entry name" value="TPR-like_helical_dom_sf"/>
</dbReference>
<dbReference type="InterPro" id="IPR006597">
    <property type="entry name" value="Sel1-like"/>
</dbReference>